<reference evidence="1 2" key="1">
    <citation type="submission" date="2012-05" db="EMBL/GenBank/DDBJ databases">
        <title>Finished chromosome of genome of Chamaesiphon sp. PCC 6605.</title>
        <authorList>
            <consortium name="US DOE Joint Genome Institute"/>
            <person name="Gugger M."/>
            <person name="Coursin T."/>
            <person name="Rippka R."/>
            <person name="Tandeau De Marsac N."/>
            <person name="Huntemann M."/>
            <person name="Wei C.-L."/>
            <person name="Han J."/>
            <person name="Detter J.C."/>
            <person name="Han C."/>
            <person name="Tapia R."/>
            <person name="Chen A."/>
            <person name="Kyrpides N."/>
            <person name="Mavromatis K."/>
            <person name="Markowitz V."/>
            <person name="Szeto E."/>
            <person name="Ivanova N."/>
            <person name="Pagani I."/>
            <person name="Pati A."/>
            <person name="Goodwin L."/>
            <person name="Nordberg H.P."/>
            <person name="Cantor M.N."/>
            <person name="Hua S.X."/>
            <person name="Woyke T."/>
            <person name="Kerfeld C.A."/>
        </authorList>
    </citation>
    <scope>NUCLEOTIDE SEQUENCE [LARGE SCALE GENOMIC DNA]</scope>
    <source>
        <strain evidence="2">ATCC 27169 / PCC 6605</strain>
    </source>
</reference>
<name>K9UL38_CHAP6</name>
<dbReference type="EMBL" id="CP003600">
    <property type="protein sequence ID" value="AFY95171.1"/>
    <property type="molecule type" value="Genomic_DNA"/>
</dbReference>
<dbReference type="Proteomes" id="UP000010366">
    <property type="component" value="Chromosome"/>
</dbReference>
<dbReference type="HOGENOM" id="CLU_2951850_0_0_3"/>
<organism evidence="1 2">
    <name type="scientific">Chamaesiphon minutus (strain ATCC 27169 / PCC 6605)</name>
    <dbReference type="NCBI Taxonomy" id="1173020"/>
    <lineage>
        <taxon>Bacteria</taxon>
        <taxon>Bacillati</taxon>
        <taxon>Cyanobacteriota</taxon>
        <taxon>Cyanophyceae</taxon>
        <taxon>Gomontiellales</taxon>
        <taxon>Chamaesiphonaceae</taxon>
        <taxon>Chamaesiphon</taxon>
    </lineage>
</organism>
<proteinExistence type="predicted"/>
<protein>
    <submittedName>
        <fullName evidence="1">Uncharacterized protein</fullName>
    </submittedName>
</protein>
<evidence type="ECO:0000313" key="2">
    <source>
        <dbReference type="Proteomes" id="UP000010366"/>
    </source>
</evidence>
<dbReference type="AlphaFoldDB" id="K9UL38"/>
<keyword evidence="2" id="KW-1185">Reference proteome</keyword>
<dbReference type="STRING" id="1173020.Cha6605_4229"/>
<sequence length="59" mass="7172">MLYDREARLQRERVLRFLTIDRQLNPIALKMSEHNFRKINNCVYDCAAQSYFDAPARFY</sequence>
<evidence type="ECO:0000313" key="1">
    <source>
        <dbReference type="EMBL" id="AFY95171.1"/>
    </source>
</evidence>
<accession>K9UL38</accession>
<gene>
    <name evidence="1" type="ORF">Cha6605_4229</name>
</gene>
<dbReference type="KEGG" id="cmp:Cha6605_4229"/>